<dbReference type="InterPro" id="IPR036596">
    <property type="entry name" value="Cyt-C_aa3_sf"/>
</dbReference>
<name>A0A1G5IT69_9RHOB</name>
<dbReference type="RefSeq" id="WP_090745808.1">
    <property type="nucleotide sequence ID" value="NZ_FMVT01000009.1"/>
</dbReference>
<gene>
    <name evidence="3" type="ORF">SAMN05660710_02816</name>
</gene>
<dbReference type="SUPFAM" id="SSF81469">
    <property type="entry name" value="Bacterial aa3 type cytochrome c oxidase subunit IV"/>
    <property type="match status" value="1"/>
</dbReference>
<dbReference type="InterPro" id="IPR012422">
    <property type="entry name" value="Cyt_c_oxidase_su4_bac-aa3"/>
</dbReference>
<dbReference type="AlphaFoldDB" id="A0A1G5IT69"/>
<proteinExistence type="predicted"/>
<dbReference type="STRING" id="336292.SAMN05660710_02816"/>
<sequence length="50" mass="5424">MADLDNKPGATQGTMDVSHQKKTFAGFLRWAMWVTGLSLAVLIFLALANS</sequence>
<protein>
    <submittedName>
        <fullName evidence="3">Aa3 type cytochrome c oxidase subunit IV</fullName>
    </submittedName>
</protein>
<evidence type="ECO:0000313" key="3">
    <source>
        <dbReference type="EMBL" id="SCY79272.1"/>
    </source>
</evidence>
<accession>A0A1G5IT69</accession>
<dbReference type="EMBL" id="FMVT01000009">
    <property type="protein sequence ID" value="SCY79272.1"/>
    <property type="molecule type" value="Genomic_DNA"/>
</dbReference>
<evidence type="ECO:0000259" key="2">
    <source>
        <dbReference type="Pfam" id="PF07835"/>
    </source>
</evidence>
<feature type="domain" description="Cytochrome c oxidase subunit IV bacterial aa3 type" evidence="2">
    <location>
        <begin position="10"/>
        <end position="49"/>
    </location>
</feature>
<evidence type="ECO:0000256" key="1">
    <source>
        <dbReference type="SAM" id="Phobius"/>
    </source>
</evidence>
<dbReference type="Proteomes" id="UP000199502">
    <property type="component" value="Unassembled WGS sequence"/>
</dbReference>
<evidence type="ECO:0000313" key="4">
    <source>
        <dbReference type="Proteomes" id="UP000199502"/>
    </source>
</evidence>
<keyword evidence="1" id="KW-1133">Transmembrane helix</keyword>
<reference evidence="3 4" key="1">
    <citation type="submission" date="2016-10" db="EMBL/GenBank/DDBJ databases">
        <authorList>
            <person name="de Groot N.N."/>
        </authorList>
    </citation>
    <scope>NUCLEOTIDE SEQUENCE [LARGE SCALE GENOMIC DNA]</scope>
    <source>
        <strain evidence="3 4">CGMCC 1.8925</strain>
    </source>
</reference>
<dbReference type="Pfam" id="PF07835">
    <property type="entry name" value="COX4_pro_2"/>
    <property type="match status" value="1"/>
</dbReference>
<keyword evidence="1" id="KW-0472">Membrane</keyword>
<dbReference type="OrthoDB" id="7691500at2"/>
<organism evidence="3 4">
    <name type="scientific">Paracoccus tibetensis</name>
    <dbReference type="NCBI Taxonomy" id="336292"/>
    <lineage>
        <taxon>Bacteria</taxon>
        <taxon>Pseudomonadati</taxon>
        <taxon>Pseudomonadota</taxon>
        <taxon>Alphaproteobacteria</taxon>
        <taxon>Rhodobacterales</taxon>
        <taxon>Paracoccaceae</taxon>
        <taxon>Paracoccus</taxon>
    </lineage>
</organism>
<dbReference type="Gene3D" id="1.20.5.160">
    <property type="entry name" value="Bacterial aa3 type cytochrome c oxidase subunit IV"/>
    <property type="match status" value="1"/>
</dbReference>
<keyword evidence="1" id="KW-0812">Transmembrane</keyword>
<keyword evidence="4" id="KW-1185">Reference proteome</keyword>
<feature type="transmembrane region" description="Helical" evidence="1">
    <location>
        <begin position="30"/>
        <end position="48"/>
    </location>
</feature>